<evidence type="ECO:0000256" key="1">
    <source>
        <dbReference type="SAM" id="Phobius"/>
    </source>
</evidence>
<dbReference type="Proteomes" id="UP001204376">
    <property type="component" value="Unassembled WGS sequence"/>
</dbReference>
<feature type="transmembrane region" description="Helical" evidence="1">
    <location>
        <begin position="12"/>
        <end position="28"/>
    </location>
</feature>
<keyword evidence="1" id="KW-0812">Transmembrane</keyword>
<dbReference type="InterPro" id="IPR011250">
    <property type="entry name" value="OMP/PagP_B-barrel"/>
</dbReference>
<organism evidence="2 3">
    <name type="scientific">Mucilaginibacter aquariorum</name>
    <dbReference type="NCBI Taxonomy" id="2967225"/>
    <lineage>
        <taxon>Bacteria</taxon>
        <taxon>Pseudomonadati</taxon>
        <taxon>Bacteroidota</taxon>
        <taxon>Sphingobacteriia</taxon>
        <taxon>Sphingobacteriales</taxon>
        <taxon>Sphingobacteriaceae</taxon>
        <taxon>Mucilaginibacter</taxon>
    </lineage>
</organism>
<keyword evidence="1" id="KW-1133">Transmembrane helix</keyword>
<gene>
    <name evidence="2" type="ORF">NPE20_22845</name>
</gene>
<reference evidence="2 3" key="1">
    <citation type="submission" date="2022-07" db="EMBL/GenBank/DDBJ databases">
        <title>Mucilaginibacter sp. JC4.</title>
        <authorList>
            <person name="Le V."/>
            <person name="Ko S.-R."/>
            <person name="Ahn C.-Y."/>
            <person name="Oh H.-M."/>
        </authorList>
    </citation>
    <scope>NUCLEOTIDE SEQUENCE [LARGE SCALE GENOMIC DNA]</scope>
    <source>
        <strain evidence="2 3">JC4</strain>
    </source>
</reference>
<proteinExistence type="predicted"/>
<evidence type="ECO:0000313" key="2">
    <source>
        <dbReference type="EMBL" id="MCQ6960836.1"/>
    </source>
</evidence>
<dbReference type="RefSeq" id="WP_256541007.1">
    <property type="nucleotide sequence ID" value="NZ_JANHOH010000010.1"/>
</dbReference>
<name>A0ABT1T877_9SPHI</name>
<comment type="caution">
    <text evidence="2">The sequence shown here is derived from an EMBL/GenBank/DDBJ whole genome shotgun (WGS) entry which is preliminary data.</text>
</comment>
<dbReference type="Gene3D" id="2.40.160.20">
    <property type="match status" value="1"/>
</dbReference>
<dbReference type="SUPFAM" id="SSF56925">
    <property type="entry name" value="OMPA-like"/>
    <property type="match status" value="1"/>
</dbReference>
<keyword evidence="3" id="KW-1185">Reference proteome</keyword>
<keyword evidence="1" id="KW-0472">Membrane</keyword>
<protein>
    <submittedName>
        <fullName evidence="2">Porin family protein</fullName>
    </submittedName>
</protein>
<evidence type="ECO:0000313" key="3">
    <source>
        <dbReference type="Proteomes" id="UP001204376"/>
    </source>
</evidence>
<accession>A0ABT1T877</accession>
<sequence length="245" mass="26451">MYPNSSKNPVRWVYSILFILLVIIWSPSKAQRRNTPGINGDGDVLSGSSHNSGGYVTQDGWSVSLNGGYESPLGDLKEIYKGAPTFGVTVRKRMGSLVYSGTIDYRQYKPKESTFTYSEDDTYSYTATYGNYSGIGLYAGIAYEVPLGGFASLYGGVNGGYMITKYEMSMQDGENVILSQSASTSAIYIGPKAGFNLPVSNNISIGLEARYSLGIVGANYNSREGGSTTPGFNSYAGNIFLTYSF</sequence>
<dbReference type="EMBL" id="JANHOH010000010">
    <property type="protein sequence ID" value="MCQ6960836.1"/>
    <property type="molecule type" value="Genomic_DNA"/>
</dbReference>